<reference evidence="3" key="1">
    <citation type="submission" date="2024-06" db="EMBL/GenBank/DDBJ databases">
        <authorList>
            <person name="Chang H.C."/>
            <person name="Mun S.Y."/>
        </authorList>
    </citation>
    <scope>NUCLEOTIDE SEQUENCE [LARGE SCALE GENOMIC DNA]</scope>
    <source>
        <strain evidence="3">KT1</strain>
    </source>
</reference>
<protein>
    <submittedName>
        <fullName evidence="2">GH25 family lysozyme</fullName>
    </submittedName>
</protein>
<name>A0ABZ0Q5N3_9LACO</name>
<dbReference type="PANTHER" id="PTHR34135:SF1">
    <property type="entry name" value="GLYCOSYL HYDROLASE FAMILY 25"/>
    <property type="match status" value="1"/>
</dbReference>
<evidence type="ECO:0000313" key="3">
    <source>
        <dbReference type="Proteomes" id="UP001302696"/>
    </source>
</evidence>
<dbReference type="EMBL" id="CP104778">
    <property type="protein sequence ID" value="WPC21903.1"/>
    <property type="molecule type" value="Genomic_DNA"/>
</dbReference>
<comment type="similarity">
    <text evidence="1">Belongs to the glycosyl hydrolase 25 family.</text>
</comment>
<dbReference type="PROSITE" id="PS51904">
    <property type="entry name" value="GLYCOSYL_HYDROL_F25_2"/>
    <property type="match status" value="1"/>
</dbReference>
<evidence type="ECO:0000256" key="1">
    <source>
        <dbReference type="ARBA" id="ARBA00010646"/>
    </source>
</evidence>
<organism evidence="2 3">
    <name type="scientific">Pediococcus inopinatus</name>
    <dbReference type="NCBI Taxonomy" id="114090"/>
    <lineage>
        <taxon>Bacteria</taxon>
        <taxon>Bacillati</taxon>
        <taxon>Bacillota</taxon>
        <taxon>Bacilli</taxon>
        <taxon>Lactobacillales</taxon>
        <taxon>Lactobacillaceae</taxon>
        <taxon>Pediococcus</taxon>
    </lineage>
</organism>
<dbReference type="Gene3D" id="3.20.20.80">
    <property type="entry name" value="Glycosidases"/>
    <property type="match status" value="1"/>
</dbReference>
<keyword evidence="3" id="KW-1185">Reference proteome</keyword>
<dbReference type="Pfam" id="PF01183">
    <property type="entry name" value="Glyco_hydro_25"/>
    <property type="match status" value="1"/>
</dbReference>
<dbReference type="InterPro" id="IPR017853">
    <property type="entry name" value="GH"/>
</dbReference>
<accession>A0ABZ0Q5N3</accession>
<dbReference type="SUPFAM" id="SSF51445">
    <property type="entry name" value="(Trans)glycosidases"/>
    <property type="match status" value="1"/>
</dbReference>
<dbReference type="RefSeq" id="WP_063697324.1">
    <property type="nucleotide sequence ID" value="NZ_BBIM01000027.1"/>
</dbReference>
<evidence type="ECO:0000313" key="2">
    <source>
        <dbReference type="EMBL" id="WPC21903.1"/>
    </source>
</evidence>
<gene>
    <name evidence="2" type="ORF">N6G96_01440</name>
</gene>
<dbReference type="PANTHER" id="PTHR34135">
    <property type="entry name" value="LYSOZYME"/>
    <property type="match status" value="1"/>
</dbReference>
<sequence length="462" mass="52700">MDLHMHHGLDRFRYLRLVVIAVSLLIFTGFFTQYAQAATNSQIPDLSEWQGKLTAAQVKNLAKVEPFIILRVQQGSDYKDKYFAQNAALCKEYGLKYGVYSYSQYISTADAKQEAKDLYTRAPNASFYVNDYEEQTVTSGTTNSATKAWYTELNSLTTNRILFYSYSSFAQTYAATAMTSYDGFWLASYTSAEPTGISHVLWQYTDDWYSSPIAEYVDASLRASGKATSWFLSTASTAGKAISYKKYVSENTAKSSYTIWGNLTLTKKLGKTAQKAAKTYYAKYEYKHSNGSTYLSLYDKNGKWVGYVNANSMTVMTGHAYKHTAIIYKTGYSVWNNFLWAKVKHYTKNYLNKAYTIKYQYYRGNGQAYYSLYKGNTWFGYVNAKATWKAIGTKKTVKIAKKNQTIWSNLSFTKKYGSTNSYYGKTYTVKCYYNHPNGSTYYSLYSGNTWIGYVNKNVVTVN</sequence>
<proteinExistence type="inferred from homology"/>
<dbReference type="Proteomes" id="UP001302696">
    <property type="component" value="Chromosome"/>
</dbReference>
<dbReference type="InterPro" id="IPR002053">
    <property type="entry name" value="Glyco_hydro_25"/>
</dbReference>